<dbReference type="OrthoDB" id="10328425at2759"/>
<comment type="caution">
    <text evidence="1">The sequence shown here is derived from an EMBL/GenBank/DDBJ whole genome shotgun (WGS) entry which is preliminary data.</text>
</comment>
<gene>
    <name evidence="1" type="ORF">BIW11_04274</name>
</gene>
<evidence type="ECO:0000313" key="1">
    <source>
        <dbReference type="EMBL" id="OQR69869.1"/>
    </source>
</evidence>
<evidence type="ECO:0000313" key="2">
    <source>
        <dbReference type="Proteomes" id="UP000192247"/>
    </source>
</evidence>
<dbReference type="Proteomes" id="UP000192247">
    <property type="component" value="Unassembled WGS sequence"/>
</dbReference>
<reference evidence="1 2" key="1">
    <citation type="journal article" date="2017" name="Gigascience">
        <title>Draft genome of the honey bee ectoparasitic mite, Tropilaelaps mercedesae, is shaped by the parasitic life history.</title>
        <authorList>
            <person name="Dong X."/>
            <person name="Armstrong S.D."/>
            <person name="Xia D."/>
            <person name="Makepeace B.L."/>
            <person name="Darby A.C."/>
            <person name="Kadowaki T."/>
        </authorList>
    </citation>
    <scope>NUCLEOTIDE SEQUENCE [LARGE SCALE GENOMIC DNA]</scope>
    <source>
        <strain evidence="1">Wuxi-XJTLU</strain>
    </source>
</reference>
<protein>
    <submittedName>
        <fullName evidence="1">Uncharacterized protein</fullName>
    </submittedName>
</protein>
<name>A0A1V9X8L5_9ACAR</name>
<proteinExistence type="predicted"/>
<sequence length="228" mass="25370">MWKCRFRANEGRDLVRERIRSDVMEPVALPTTVTGMRYDGHHESEDVSLHSNDYRPISNAVASRYPLRNPATGGTCATAPTAMGTIVCPRSAYARSVMSTSEYARSARCSVYDDVDLEDDSIAQKLKEMRLRKVYTTESDDEVDVDDNQDKDDAARCCRIGLRLDALLRTNQGLLAVSDLASPCSRSVQRINVFSSLWSDVIWDNAPARARQIACRDVAMASRASPSN</sequence>
<dbReference type="EMBL" id="MNPL01019562">
    <property type="protein sequence ID" value="OQR69869.1"/>
    <property type="molecule type" value="Genomic_DNA"/>
</dbReference>
<keyword evidence="2" id="KW-1185">Reference proteome</keyword>
<accession>A0A1V9X8L5</accession>
<organism evidence="1 2">
    <name type="scientific">Tropilaelaps mercedesae</name>
    <dbReference type="NCBI Taxonomy" id="418985"/>
    <lineage>
        <taxon>Eukaryota</taxon>
        <taxon>Metazoa</taxon>
        <taxon>Ecdysozoa</taxon>
        <taxon>Arthropoda</taxon>
        <taxon>Chelicerata</taxon>
        <taxon>Arachnida</taxon>
        <taxon>Acari</taxon>
        <taxon>Parasitiformes</taxon>
        <taxon>Mesostigmata</taxon>
        <taxon>Gamasina</taxon>
        <taxon>Dermanyssoidea</taxon>
        <taxon>Laelapidae</taxon>
        <taxon>Tropilaelaps</taxon>
    </lineage>
</organism>
<dbReference type="InParanoid" id="A0A1V9X8L5"/>
<dbReference type="AlphaFoldDB" id="A0A1V9X8L5"/>